<sequence length="166" mass="19154">MKKNQRSAGEPWIGVGNKELQLAEHETQNCGNSAHDNLSSNRERVVLRLPNISFSCMQRVHFDAFEDYSVLKQQEGYFWDGPRNFEPRSDDEDDTCAATPSPNFHAINGGQFAHYVRFRLPQAPYIAYLYWNRVSNPELFDPKAETLPLGHRGLARNLNSRMRLQE</sequence>
<proteinExistence type="predicted"/>
<gene>
    <name evidence="1" type="ORF">AVEN_268957_1</name>
</gene>
<dbReference type="EMBL" id="BGPR01174447">
    <property type="protein sequence ID" value="GBM42059.1"/>
    <property type="molecule type" value="Genomic_DNA"/>
</dbReference>
<comment type="caution">
    <text evidence="1">The sequence shown here is derived from an EMBL/GenBank/DDBJ whole genome shotgun (WGS) entry which is preliminary data.</text>
</comment>
<evidence type="ECO:0000313" key="1">
    <source>
        <dbReference type="EMBL" id="GBM42059.1"/>
    </source>
</evidence>
<evidence type="ECO:0000313" key="2">
    <source>
        <dbReference type="Proteomes" id="UP000499080"/>
    </source>
</evidence>
<accession>A0A4Y2FNZ9</accession>
<dbReference type="Proteomes" id="UP000499080">
    <property type="component" value="Unassembled WGS sequence"/>
</dbReference>
<keyword evidence="2" id="KW-1185">Reference proteome</keyword>
<name>A0A4Y2FNZ9_ARAVE</name>
<protein>
    <submittedName>
        <fullName evidence="1">Uncharacterized protein</fullName>
    </submittedName>
</protein>
<organism evidence="1 2">
    <name type="scientific">Araneus ventricosus</name>
    <name type="common">Orbweaver spider</name>
    <name type="synonym">Epeira ventricosa</name>
    <dbReference type="NCBI Taxonomy" id="182803"/>
    <lineage>
        <taxon>Eukaryota</taxon>
        <taxon>Metazoa</taxon>
        <taxon>Ecdysozoa</taxon>
        <taxon>Arthropoda</taxon>
        <taxon>Chelicerata</taxon>
        <taxon>Arachnida</taxon>
        <taxon>Araneae</taxon>
        <taxon>Araneomorphae</taxon>
        <taxon>Entelegynae</taxon>
        <taxon>Araneoidea</taxon>
        <taxon>Araneidae</taxon>
        <taxon>Araneus</taxon>
    </lineage>
</organism>
<dbReference type="AlphaFoldDB" id="A0A4Y2FNZ9"/>
<feature type="non-terminal residue" evidence="1">
    <location>
        <position position="166"/>
    </location>
</feature>
<reference evidence="1 2" key="1">
    <citation type="journal article" date="2019" name="Sci. Rep.">
        <title>Orb-weaving spider Araneus ventricosus genome elucidates the spidroin gene catalogue.</title>
        <authorList>
            <person name="Kono N."/>
            <person name="Nakamura H."/>
            <person name="Ohtoshi R."/>
            <person name="Moran D.A.P."/>
            <person name="Shinohara A."/>
            <person name="Yoshida Y."/>
            <person name="Fujiwara M."/>
            <person name="Mori M."/>
            <person name="Tomita M."/>
            <person name="Arakawa K."/>
        </authorList>
    </citation>
    <scope>NUCLEOTIDE SEQUENCE [LARGE SCALE GENOMIC DNA]</scope>
</reference>